<organism evidence="1 2">
    <name type="scientific">Nyctiprogne leucopyga</name>
    <dbReference type="NCBI Taxonomy" id="382315"/>
    <lineage>
        <taxon>Eukaryota</taxon>
        <taxon>Metazoa</taxon>
        <taxon>Chordata</taxon>
        <taxon>Craniata</taxon>
        <taxon>Vertebrata</taxon>
        <taxon>Euteleostomi</taxon>
        <taxon>Archelosauria</taxon>
        <taxon>Archosauria</taxon>
        <taxon>Dinosauria</taxon>
        <taxon>Saurischia</taxon>
        <taxon>Theropoda</taxon>
        <taxon>Coelurosauria</taxon>
        <taxon>Aves</taxon>
        <taxon>Neognathae</taxon>
        <taxon>Neoaves</taxon>
        <taxon>Strisores</taxon>
        <taxon>Caprimulgiformes</taxon>
        <taxon>Caprimulgidae</taxon>
        <taxon>Chordeilinae</taxon>
        <taxon>Nyctiprogne</taxon>
    </lineage>
</organism>
<comment type="caution">
    <text evidence="1">The sequence shown here is derived from an EMBL/GenBank/DDBJ whole genome shotgun (WGS) entry which is preliminary data.</text>
</comment>
<dbReference type="EMBL" id="VZZU01000050">
    <property type="protein sequence ID" value="NXW40437.1"/>
    <property type="molecule type" value="Genomic_DNA"/>
</dbReference>
<protein>
    <submittedName>
        <fullName evidence="1">POLR protein</fullName>
    </submittedName>
</protein>
<proteinExistence type="predicted"/>
<evidence type="ECO:0000313" key="2">
    <source>
        <dbReference type="Proteomes" id="UP000551823"/>
    </source>
</evidence>
<feature type="non-terminal residue" evidence="1">
    <location>
        <position position="95"/>
    </location>
</feature>
<gene>
    <name evidence="1" type="primary">Pol_0</name>
    <name evidence="1" type="ORF">NYCLEU_R14789</name>
</gene>
<dbReference type="AlphaFoldDB" id="A0A7L4BSD9"/>
<keyword evidence="2" id="KW-1185">Reference proteome</keyword>
<reference evidence="1 2" key="1">
    <citation type="submission" date="2019-09" db="EMBL/GenBank/DDBJ databases">
        <title>Bird 10,000 Genomes (B10K) Project - Family phase.</title>
        <authorList>
            <person name="Zhang G."/>
        </authorList>
    </citation>
    <scope>NUCLEOTIDE SEQUENCE [LARGE SCALE GENOMIC DNA]</scope>
    <source>
        <strain evidence="1">B10K-DU-005-01</strain>
    </source>
</reference>
<feature type="non-terminal residue" evidence="1">
    <location>
        <position position="1"/>
    </location>
</feature>
<name>A0A7L4BSD9_9AVES</name>
<accession>A0A7L4BSD9</accession>
<sequence>GILTARLTKACPINPRQRGFTRSPGCAENLKLLQLPIITAKKEHRPLGVVFVDIAKAFDTVSYSHIITAPRQRGVDEHIIALIQDLYCNINTRIA</sequence>
<evidence type="ECO:0000313" key="1">
    <source>
        <dbReference type="EMBL" id="NXW40437.1"/>
    </source>
</evidence>
<dbReference type="Proteomes" id="UP000551823">
    <property type="component" value="Unassembled WGS sequence"/>
</dbReference>